<gene>
    <name evidence="5" type="primary">dmlR_2</name>
    <name evidence="5" type="ORF">OSB_04090</name>
</gene>
<dbReference type="FunFam" id="1.10.10.10:FF:000001">
    <property type="entry name" value="LysR family transcriptional regulator"/>
    <property type="match status" value="1"/>
</dbReference>
<dbReference type="KEGG" id="otm:OSB_04090"/>
<evidence type="ECO:0000313" key="6">
    <source>
        <dbReference type="Proteomes" id="UP000067444"/>
    </source>
</evidence>
<dbReference type="GO" id="GO:0003700">
    <property type="term" value="F:DNA-binding transcription factor activity"/>
    <property type="evidence" value="ECO:0007669"/>
    <property type="project" value="InterPro"/>
</dbReference>
<proteinExistence type="inferred from homology"/>
<comment type="similarity">
    <text evidence="1">Belongs to the LysR transcriptional regulatory family.</text>
</comment>
<dbReference type="PANTHER" id="PTHR30537">
    <property type="entry name" value="HTH-TYPE TRANSCRIPTIONAL REGULATOR"/>
    <property type="match status" value="1"/>
</dbReference>
<evidence type="ECO:0000256" key="3">
    <source>
        <dbReference type="ARBA" id="ARBA00023125"/>
    </source>
</evidence>
<dbReference type="Gene3D" id="3.40.190.290">
    <property type="match status" value="1"/>
</dbReference>
<dbReference type="InterPro" id="IPR036390">
    <property type="entry name" value="WH_DNA-bd_sf"/>
</dbReference>
<dbReference type="EMBL" id="CP012160">
    <property type="protein sequence ID" value="AKS44973.1"/>
    <property type="molecule type" value="Genomic_DNA"/>
</dbReference>
<reference evidence="5 6" key="1">
    <citation type="journal article" date="2015" name="Genome Announc.">
        <title>Closed Genome Sequence of Octadecabacter temperatus SB1, the First Mesophilic Species of the Genus Octadecabacter.</title>
        <authorList>
            <person name="Voget S."/>
            <person name="Billerbeck S."/>
            <person name="Simon M."/>
            <person name="Daniel R."/>
        </authorList>
    </citation>
    <scope>NUCLEOTIDE SEQUENCE [LARGE SCALE GENOMIC DNA]</scope>
    <source>
        <strain evidence="5 6">SB1</strain>
    </source>
</reference>
<dbReference type="PANTHER" id="PTHR30537:SF5">
    <property type="entry name" value="HTH-TYPE TRANSCRIPTIONAL ACTIVATOR TTDR-RELATED"/>
    <property type="match status" value="1"/>
</dbReference>
<dbReference type="CDD" id="cd08422">
    <property type="entry name" value="PBP2_CrgA_like"/>
    <property type="match status" value="1"/>
</dbReference>
<protein>
    <submittedName>
        <fullName evidence="5">HTH-type transcriptional regulator DmlR</fullName>
    </submittedName>
</protein>
<keyword evidence="4" id="KW-0804">Transcription</keyword>
<organism evidence="5 6">
    <name type="scientific">Octadecabacter temperatus</name>
    <dbReference type="NCBI Taxonomy" id="1458307"/>
    <lineage>
        <taxon>Bacteria</taxon>
        <taxon>Pseudomonadati</taxon>
        <taxon>Pseudomonadota</taxon>
        <taxon>Alphaproteobacteria</taxon>
        <taxon>Rhodobacterales</taxon>
        <taxon>Roseobacteraceae</taxon>
        <taxon>Octadecabacter</taxon>
    </lineage>
</organism>
<dbReference type="SUPFAM" id="SSF46785">
    <property type="entry name" value="Winged helix' DNA-binding domain"/>
    <property type="match status" value="1"/>
</dbReference>
<evidence type="ECO:0000256" key="2">
    <source>
        <dbReference type="ARBA" id="ARBA00023015"/>
    </source>
</evidence>
<dbReference type="PROSITE" id="PS50931">
    <property type="entry name" value="HTH_LYSR"/>
    <property type="match status" value="1"/>
</dbReference>
<dbReference type="Pfam" id="PF03466">
    <property type="entry name" value="LysR_substrate"/>
    <property type="match status" value="1"/>
</dbReference>
<dbReference type="STRING" id="1458307.OSB_04090"/>
<evidence type="ECO:0000313" key="5">
    <source>
        <dbReference type="EMBL" id="AKS44973.1"/>
    </source>
</evidence>
<dbReference type="SUPFAM" id="SSF53850">
    <property type="entry name" value="Periplasmic binding protein-like II"/>
    <property type="match status" value="1"/>
</dbReference>
<keyword evidence="6" id="KW-1185">Reference proteome</keyword>
<dbReference type="Proteomes" id="UP000067444">
    <property type="component" value="Chromosome"/>
</dbReference>
<dbReference type="AlphaFoldDB" id="A0A0K0Y212"/>
<dbReference type="Pfam" id="PF00126">
    <property type="entry name" value="HTH_1"/>
    <property type="match status" value="1"/>
</dbReference>
<dbReference type="PATRIC" id="fig|1458307.3.peg.410"/>
<dbReference type="InterPro" id="IPR000847">
    <property type="entry name" value="LysR_HTH_N"/>
</dbReference>
<dbReference type="InterPro" id="IPR005119">
    <property type="entry name" value="LysR_subst-bd"/>
</dbReference>
<sequence>MSNLSLAALFCYSEVTRRSIKKCKTMSYLDNIRTFVRVYELGSMSSAGRDLRISPAVTSSRISSLEEHLNVRLFQRTTRSLTATEQGRAFYTGATAVLEAVDAAEGQVAGITDNPKGSLYVAAPLGVGRRLLAPLVPEFVRDYPLIDIRLRLTDRKVDLTTEGLDISFFLGEPADSNLRIKPIADCTRVLVAAPDYIAKRGNPIDGQALIDDGHNCLNLRYPGAPEFQWRLQTADGPKRFRVSGRYECDDGDVLTDWALAGEGIALKPVFEVAEHLNAGRLVPVAEKTPPMPIQMACLYTHRRRQDPKTRLFMEFMTTRIGAAMNTAQESVQLPR</sequence>
<keyword evidence="2" id="KW-0805">Transcription regulation</keyword>
<accession>A0A0K0Y212</accession>
<dbReference type="InterPro" id="IPR036388">
    <property type="entry name" value="WH-like_DNA-bd_sf"/>
</dbReference>
<dbReference type="Gene3D" id="1.10.10.10">
    <property type="entry name" value="Winged helix-like DNA-binding domain superfamily/Winged helix DNA-binding domain"/>
    <property type="match status" value="1"/>
</dbReference>
<evidence type="ECO:0000256" key="1">
    <source>
        <dbReference type="ARBA" id="ARBA00009437"/>
    </source>
</evidence>
<dbReference type="GO" id="GO:0003677">
    <property type="term" value="F:DNA binding"/>
    <property type="evidence" value="ECO:0007669"/>
    <property type="project" value="UniProtKB-KW"/>
</dbReference>
<name>A0A0K0Y212_9RHOB</name>
<evidence type="ECO:0000256" key="4">
    <source>
        <dbReference type="ARBA" id="ARBA00023163"/>
    </source>
</evidence>
<keyword evidence="3" id="KW-0238">DNA-binding</keyword>
<dbReference type="InterPro" id="IPR058163">
    <property type="entry name" value="LysR-type_TF_proteobact-type"/>
</dbReference>